<evidence type="ECO:0000256" key="12">
    <source>
        <dbReference type="RuleBase" id="RU364022"/>
    </source>
</evidence>
<gene>
    <name evidence="13" type="ORF">L211DRAFT_794862</name>
</gene>
<comment type="pathway">
    <text evidence="2 12">Amino-acid biosynthesis; L-histidine biosynthesis; L-histidine from 5-phospho-alpha-D-ribose 1-diphosphate: step 4/9.</text>
</comment>
<comment type="similarity">
    <text evidence="3 11">Belongs to the HisA/HisF family.</text>
</comment>
<keyword evidence="12" id="KW-0963">Cytoplasm</keyword>
<evidence type="ECO:0000256" key="10">
    <source>
        <dbReference type="ARBA" id="ARBA00031376"/>
    </source>
</evidence>
<dbReference type="PANTHER" id="PTHR43090:SF2">
    <property type="entry name" value="1-(5-PHOSPHORIBOSYL)-5-[(5-PHOSPHORIBOSYLAMINO)METHYLIDENEAMINO] IMIDAZOLE-4-CARBOXAMIDE ISOMERASE"/>
    <property type="match status" value="1"/>
</dbReference>
<dbReference type="SUPFAM" id="SSF51366">
    <property type="entry name" value="Ribulose-phoshate binding barrel"/>
    <property type="match status" value="1"/>
</dbReference>
<protein>
    <recommendedName>
        <fullName evidence="5 12">1-(5-phosphoribosyl)-5-[(5-phosphoribosylamino)methylideneamino] imidazole-4-carboxamide isomerase</fullName>
        <ecNumber evidence="4 12">5.3.1.16</ecNumber>
    </recommendedName>
    <alternativeName>
        <fullName evidence="10 12">5-proFAR isomerase</fullName>
    </alternativeName>
    <alternativeName>
        <fullName evidence="9 12">Phosphoribosylformimino-5-aminoimidazole carboxamide ribotide isomerase</fullName>
    </alternativeName>
</protein>
<dbReference type="InterPro" id="IPR006062">
    <property type="entry name" value="His_biosynth"/>
</dbReference>
<dbReference type="STRING" id="1051890.A0A3N4L8E0"/>
<reference evidence="13 14" key="1">
    <citation type="journal article" date="2018" name="Nat. Ecol. Evol.">
        <title>Pezizomycetes genomes reveal the molecular basis of ectomycorrhizal truffle lifestyle.</title>
        <authorList>
            <person name="Murat C."/>
            <person name="Payen T."/>
            <person name="Noel B."/>
            <person name="Kuo A."/>
            <person name="Morin E."/>
            <person name="Chen J."/>
            <person name="Kohler A."/>
            <person name="Krizsan K."/>
            <person name="Balestrini R."/>
            <person name="Da Silva C."/>
            <person name="Montanini B."/>
            <person name="Hainaut M."/>
            <person name="Levati E."/>
            <person name="Barry K.W."/>
            <person name="Belfiori B."/>
            <person name="Cichocki N."/>
            <person name="Clum A."/>
            <person name="Dockter R.B."/>
            <person name="Fauchery L."/>
            <person name="Guy J."/>
            <person name="Iotti M."/>
            <person name="Le Tacon F."/>
            <person name="Lindquist E.A."/>
            <person name="Lipzen A."/>
            <person name="Malagnac F."/>
            <person name="Mello A."/>
            <person name="Molinier V."/>
            <person name="Miyauchi S."/>
            <person name="Poulain J."/>
            <person name="Riccioni C."/>
            <person name="Rubini A."/>
            <person name="Sitrit Y."/>
            <person name="Splivallo R."/>
            <person name="Traeger S."/>
            <person name="Wang M."/>
            <person name="Zifcakova L."/>
            <person name="Wipf D."/>
            <person name="Zambonelli A."/>
            <person name="Paolocci F."/>
            <person name="Nowrousian M."/>
            <person name="Ottonello S."/>
            <person name="Baldrian P."/>
            <person name="Spatafora J.W."/>
            <person name="Henrissat B."/>
            <person name="Nagy L.G."/>
            <person name="Aury J.M."/>
            <person name="Wincker P."/>
            <person name="Grigoriev I.V."/>
            <person name="Bonfante P."/>
            <person name="Martin F.M."/>
        </authorList>
    </citation>
    <scope>NUCLEOTIDE SEQUENCE [LARGE SCALE GENOMIC DNA]</scope>
    <source>
        <strain evidence="13 14">ATCC MYA-4762</strain>
    </source>
</reference>
<evidence type="ECO:0000256" key="5">
    <source>
        <dbReference type="ARBA" id="ARBA00018464"/>
    </source>
</evidence>
<keyword evidence="7 11" id="KW-0368">Histidine biosynthesis</keyword>
<keyword evidence="6 11" id="KW-0028">Amino-acid biosynthesis</keyword>
<proteinExistence type="inferred from homology"/>
<evidence type="ECO:0000256" key="11">
    <source>
        <dbReference type="RuleBase" id="RU003657"/>
    </source>
</evidence>
<dbReference type="GO" id="GO:0000105">
    <property type="term" value="P:L-histidine biosynthetic process"/>
    <property type="evidence" value="ECO:0007669"/>
    <property type="project" value="UniProtKB-UniPathway"/>
</dbReference>
<dbReference type="InterPro" id="IPR011858">
    <property type="entry name" value="His6/HISN3"/>
</dbReference>
<dbReference type="Proteomes" id="UP000267821">
    <property type="component" value="Unassembled WGS sequence"/>
</dbReference>
<evidence type="ECO:0000256" key="1">
    <source>
        <dbReference type="ARBA" id="ARBA00000901"/>
    </source>
</evidence>
<dbReference type="UniPathway" id="UPA00031">
    <property type="reaction ID" value="UER00009"/>
</dbReference>
<dbReference type="AlphaFoldDB" id="A0A3N4L8E0"/>
<evidence type="ECO:0000313" key="14">
    <source>
        <dbReference type="Proteomes" id="UP000267821"/>
    </source>
</evidence>
<dbReference type="PANTHER" id="PTHR43090">
    <property type="entry name" value="1-(5-PHOSPHORIBOSYL)-5-[(5-PHOSPHORIBOSYLAMINO)METHYLIDENEAMINO] IMIDAZOLE-4-CARBOXAMIDE ISOMERASE"/>
    <property type="match status" value="1"/>
</dbReference>
<dbReference type="Pfam" id="PF00977">
    <property type="entry name" value="His_biosynth"/>
    <property type="match status" value="1"/>
</dbReference>
<dbReference type="Gene3D" id="3.20.20.70">
    <property type="entry name" value="Aldolase class I"/>
    <property type="match status" value="1"/>
</dbReference>
<accession>A0A3N4L8E0</accession>
<keyword evidence="14" id="KW-1185">Reference proteome</keyword>
<dbReference type="CDD" id="cd04723">
    <property type="entry name" value="HisA_HisF"/>
    <property type="match status" value="1"/>
</dbReference>
<dbReference type="InterPro" id="IPR044524">
    <property type="entry name" value="Isoase_HisA-like"/>
</dbReference>
<evidence type="ECO:0000256" key="8">
    <source>
        <dbReference type="ARBA" id="ARBA00023235"/>
    </source>
</evidence>
<evidence type="ECO:0000313" key="13">
    <source>
        <dbReference type="EMBL" id="RPB19170.1"/>
    </source>
</evidence>
<keyword evidence="8 12" id="KW-0413">Isomerase</keyword>
<organism evidence="13 14">
    <name type="scientific">Terfezia boudieri ATCC MYA-4762</name>
    <dbReference type="NCBI Taxonomy" id="1051890"/>
    <lineage>
        <taxon>Eukaryota</taxon>
        <taxon>Fungi</taxon>
        <taxon>Dikarya</taxon>
        <taxon>Ascomycota</taxon>
        <taxon>Pezizomycotina</taxon>
        <taxon>Pezizomycetes</taxon>
        <taxon>Pezizales</taxon>
        <taxon>Pezizaceae</taxon>
        <taxon>Terfezia</taxon>
    </lineage>
</organism>
<dbReference type="EC" id="5.3.1.16" evidence="4 12"/>
<dbReference type="EMBL" id="ML121596">
    <property type="protein sequence ID" value="RPB19170.1"/>
    <property type="molecule type" value="Genomic_DNA"/>
</dbReference>
<evidence type="ECO:0000256" key="2">
    <source>
        <dbReference type="ARBA" id="ARBA00005133"/>
    </source>
</evidence>
<evidence type="ECO:0000256" key="6">
    <source>
        <dbReference type="ARBA" id="ARBA00022605"/>
    </source>
</evidence>
<dbReference type="GO" id="GO:0005737">
    <property type="term" value="C:cytoplasm"/>
    <property type="evidence" value="ECO:0007669"/>
    <property type="project" value="UniProtKB-SubCell"/>
</dbReference>
<comment type="subcellular location">
    <subcellularLocation>
        <location evidence="12">Cytoplasm</location>
    </subcellularLocation>
</comment>
<comment type="catalytic activity">
    <reaction evidence="1 12">
        <text>1-(5-phospho-beta-D-ribosyl)-5-[(5-phospho-beta-D-ribosylamino)methylideneamino]imidazole-4-carboxamide = 5-[(5-phospho-1-deoxy-D-ribulos-1-ylimino)methylamino]-1-(5-phospho-beta-D-ribosyl)imidazole-4-carboxamide</text>
        <dbReference type="Rhea" id="RHEA:15469"/>
        <dbReference type="ChEBI" id="CHEBI:58435"/>
        <dbReference type="ChEBI" id="CHEBI:58525"/>
        <dbReference type="EC" id="5.3.1.16"/>
    </reaction>
</comment>
<dbReference type="GO" id="GO:0003949">
    <property type="term" value="F:1-(5-phosphoribosyl)-5-[(5-phosphoribosylamino)methylideneamino]imidazole-4-carboxamide isomerase activity"/>
    <property type="evidence" value="ECO:0007669"/>
    <property type="project" value="UniProtKB-EC"/>
</dbReference>
<dbReference type="FunFam" id="3.20.20.70:FF:000110">
    <property type="entry name" value="1-(5-phosphoribosyl)-5-[(5-phosphoribosylamino)methylideneamino] imidazole-4-carboxamide isomerase, chloroplastic"/>
    <property type="match status" value="1"/>
</dbReference>
<evidence type="ECO:0000256" key="9">
    <source>
        <dbReference type="ARBA" id="ARBA00030547"/>
    </source>
</evidence>
<evidence type="ECO:0000256" key="3">
    <source>
        <dbReference type="ARBA" id="ARBA00009667"/>
    </source>
</evidence>
<dbReference type="InterPro" id="IPR013785">
    <property type="entry name" value="Aldolase_TIM"/>
</dbReference>
<dbReference type="OrthoDB" id="446074at2759"/>
<dbReference type="GO" id="GO:0000162">
    <property type="term" value="P:L-tryptophan biosynthetic process"/>
    <property type="evidence" value="ECO:0007669"/>
    <property type="project" value="TreeGrafter"/>
</dbReference>
<name>A0A3N4L8E0_9PEZI</name>
<sequence>MTKFRGCIDIHAGQVKQIVGGTLDTTAFKTNFASPLPASHFARLYRDHQVTGCHVILLGPGCVEAAAEALVAWPNRLQVGGGVTAMTAMNWIKQGAGKVIVTSYLFPDAKFSMERLQAVLASLGGDTSKLVIDLSCRRRGDKWIVAMNRWQTLTDMEVNQESISFLSNYCSEFLIHAADVEGLCKGIDEDLVRALGEWVSIPTTYAGGAYQIEDLKRVKELSGGKVDLTFGSALDIFGGSQVLFEDCVEWNRRVDKEEEEKK</sequence>
<dbReference type="NCBIfam" id="TIGR02129">
    <property type="entry name" value="hisA_euk"/>
    <property type="match status" value="1"/>
</dbReference>
<dbReference type="InterPro" id="IPR011060">
    <property type="entry name" value="RibuloseP-bd_barrel"/>
</dbReference>
<evidence type="ECO:0000256" key="4">
    <source>
        <dbReference type="ARBA" id="ARBA00012550"/>
    </source>
</evidence>
<dbReference type="FunCoup" id="A0A3N4L8E0">
    <property type="interactions" value="215"/>
</dbReference>
<evidence type="ECO:0000256" key="7">
    <source>
        <dbReference type="ARBA" id="ARBA00023102"/>
    </source>
</evidence>
<dbReference type="InParanoid" id="A0A3N4L8E0"/>